<keyword evidence="5" id="KW-0695">RNA-directed DNA polymerase</keyword>
<dbReference type="SUPFAM" id="SSF52540">
    <property type="entry name" value="P-loop containing nucleoside triphosphate hydrolases"/>
    <property type="match status" value="1"/>
</dbReference>
<dbReference type="InterPro" id="IPR043128">
    <property type="entry name" value="Rev_trsase/Diguanyl_cyclase"/>
</dbReference>
<dbReference type="Pfam" id="PF17919">
    <property type="entry name" value="RT_RNaseH_2"/>
    <property type="match status" value="1"/>
</dbReference>
<dbReference type="SUPFAM" id="SSF48334">
    <property type="entry name" value="DNA repair protein MutS, domain III"/>
    <property type="match status" value="1"/>
</dbReference>
<protein>
    <submittedName>
        <fullName evidence="5">Reverse transcriptase domain-containing protein</fullName>
    </submittedName>
</protein>
<gene>
    <name evidence="5" type="ORF">Tco_0821182</name>
</gene>
<keyword evidence="2" id="KW-0067">ATP-binding</keyword>
<dbReference type="Pfam" id="PF05190">
    <property type="entry name" value="MutS_IV"/>
    <property type="match status" value="1"/>
</dbReference>
<keyword evidence="5" id="KW-0548">Nucleotidyltransferase</keyword>
<dbReference type="InterPro" id="IPR045076">
    <property type="entry name" value="MutS"/>
</dbReference>
<dbReference type="Gene3D" id="3.30.70.270">
    <property type="match status" value="1"/>
</dbReference>
<dbReference type="InterPro" id="IPR027417">
    <property type="entry name" value="P-loop_NTPase"/>
</dbReference>
<evidence type="ECO:0000256" key="1">
    <source>
        <dbReference type="ARBA" id="ARBA00022741"/>
    </source>
</evidence>
<dbReference type="InterPro" id="IPR036187">
    <property type="entry name" value="DNA_mismatch_repair_MutS_sf"/>
</dbReference>
<keyword evidence="6" id="KW-1185">Reference proteome</keyword>
<evidence type="ECO:0000313" key="6">
    <source>
        <dbReference type="Proteomes" id="UP001151760"/>
    </source>
</evidence>
<keyword evidence="3" id="KW-0238">DNA-binding</keyword>
<evidence type="ECO:0000256" key="2">
    <source>
        <dbReference type="ARBA" id="ARBA00022840"/>
    </source>
</evidence>
<reference evidence="5" key="2">
    <citation type="submission" date="2022-01" db="EMBL/GenBank/DDBJ databases">
        <authorList>
            <person name="Yamashiro T."/>
            <person name="Shiraishi A."/>
            <person name="Satake H."/>
            <person name="Nakayama K."/>
        </authorList>
    </citation>
    <scope>NUCLEOTIDE SEQUENCE</scope>
</reference>
<sequence>MGGRRSKQDIINTVGTMGLKGIETSWNNSTAKVHEGTDEVLEGTAQEYESTAGANLSTAEVYESTAHSLFKPNYVSIGKDLYLLEVPKSLCGSLPSDYELQSSKKGFSRYWTPTIKKYIRELSDAKSEKEPKLKSIMHRLIQYFCEHHISWRQLVSIVAASNFSKLNVLISIAIASDLYEGPRCRPLIMDTFIVLTGPNMGGKSTLLCQVCLAVNLAQVGADVPAESFKMSQLIVFLFEWVQKTMLWLARSSATHSSLVALDELGRGTSTSDGQAIAASVLEYLVNKVQCRGLFSTHYHHLALDYQQIPKVSLCHMACRVGNGVGGLEEVTFLYKLTLGACPKSYGVNVARLAVPSIVIFKIMAPIMLFDSGADYCFVSNTFVPLLDIEPNSLEEKVKHLMGAKVKEPKLKDIAIIQNFSEVQFLGHVVNNDGINVDPIKIEAVAKSLTILTQKHKKYIWGDEQEMEFETLKDKLYNAPILALLDGPKDFMVYCDASCLGLGCVLMQRDKVIAYASRQLKIHEKNYTTHDLELELFSDYDCEIHYHPSKANIVADEGMILVVHNEASEVVDALVEMLRGLDEQMEHKSDGALYYMDRIWVPLMGDVRTLIMDEAHKSRYSVHSGADKMYYDLRDMYWWPGMKKDIAMYTDGQRKRTIQTLEDMLRACVLDFRGSWDVHPLLIKFSYNNSYHSSNRKKGKLAPRYVGPFEITERISLIAYQLRLPQELNGVHDTFHMSNLKKCLAGPTLQIPLEGIQVDAMLNFVEEPVEILECEIKKLKWSRIPIVKVRWNSKRRLEFTWEREDQIKPKYPYLFSTRTS</sequence>
<dbReference type="InterPro" id="IPR056924">
    <property type="entry name" value="SH3_Tf2-1"/>
</dbReference>
<proteinExistence type="predicted"/>
<accession>A0ABQ5AFM6</accession>
<dbReference type="EMBL" id="BQNB010012162">
    <property type="protein sequence ID" value="GJT00013.1"/>
    <property type="molecule type" value="Genomic_DNA"/>
</dbReference>
<dbReference type="InterPro" id="IPR041588">
    <property type="entry name" value="Integrase_H2C2"/>
</dbReference>
<dbReference type="Gene3D" id="1.10.1420.10">
    <property type="match status" value="1"/>
</dbReference>
<keyword evidence="5" id="KW-0808">Transferase</keyword>
<evidence type="ECO:0000313" key="5">
    <source>
        <dbReference type="EMBL" id="GJT00013.1"/>
    </source>
</evidence>
<name>A0ABQ5AFM6_9ASTR</name>
<keyword evidence="1" id="KW-0547">Nucleotide-binding</keyword>
<dbReference type="InterPro" id="IPR007861">
    <property type="entry name" value="DNA_mismatch_repair_MutS_clamp"/>
</dbReference>
<dbReference type="Proteomes" id="UP001151760">
    <property type="component" value="Unassembled WGS sequence"/>
</dbReference>
<dbReference type="InterPro" id="IPR000432">
    <property type="entry name" value="DNA_mismatch_repair_MutS_C"/>
</dbReference>
<evidence type="ECO:0000259" key="4">
    <source>
        <dbReference type="SMART" id="SM00534"/>
    </source>
</evidence>
<dbReference type="PANTHER" id="PTHR11361">
    <property type="entry name" value="DNA MISMATCH REPAIR PROTEIN MUTS FAMILY MEMBER"/>
    <property type="match status" value="1"/>
</dbReference>
<dbReference type="Gene3D" id="1.10.340.70">
    <property type="match status" value="1"/>
</dbReference>
<dbReference type="PANTHER" id="PTHR11361:SF150">
    <property type="entry name" value="DNA MISMATCH REPAIR PROTEIN MSH6"/>
    <property type="match status" value="1"/>
</dbReference>
<dbReference type="Pfam" id="PF17921">
    <property type="entry name" value="Integrase_H2C2"/>
    <property type="match status" value="1"/>
</dbReference>
<dbReference type="SMART" id="SM00534">
    <property type="entry name" value="MUTSac"/>
    <property type="match status" value="1"/>
</dbReference>
<dbReference type="InterPro" id="IPR043502">
    <property type="entry name" value="DNA/RNA_pol_sf"/>
</dbReference>
<dbReference type="InterPro" id="IPR041577">
    <property type="entry name" value="RT_RNaseH_2"/>
</dbReference>
<reference evidence="5" key="1">
    <citation type="journal article" date="2022" name="Int. J. Mol. Sci.">
        <title>Draft Genome of Tanacetum Coccineum: Genomic Comparison of Closely Related Tanacetum-Family Plants.</title>
        <authorList>
            <person name="Yamashiro T."/>
            <person name="Shiraishi A."/>
            <person name="Nakayama K."/>
            <person name="Satake H."/>
        </authorList>
    </citation>
    <scope>NUCLEOTIDE SEQUENCE</scope>
</reference>
<evidence type="ECO:0000256" key="3">
    <source>
        <dbReference type="ARBA" id="ARBA00023125"/>
    </source>
</evidence>
<dbReference type="Gene3D" id="3.40.50.300">
    <property type="entry name" value="P-loop containing nucleotide triphosphate hydrolases"/>
    <property type="match status" value="2"/>
</dbReference>
<feature type="domain" description="DNA mismatch repair proteins mutS family" evidence="4">
    <location>
        <begin position="190"/>
        <end position="364"/>
    </location>
</feature>
<comment type="caution">
    <text evidence="5">The sequence shown here is derived from an EMBL/GenBank/DDBJ whole genome shotgun (WGS) entry which is preliminary data.</text>
</comment>
<dbReference type="Pfam" id="PF24626">
    <property type="entry name" value="SH3_Tf2-1"/>
    <property type="match status" value="1"/>
</dbReference>
<organism evidence="5 6">
    <name type="scientific">Tanacetum coccineum</name>
    <dbReference type="NCBI Taxonomy" id="301880"/>
    <lineage>
        <taxon>Eukaryota</taxon>
        <taxon>Viridiplantae</taxon>
        <taxon>Streptophyta</taxon>
        <taxon>Embryophyta</taxon>
        <taxon>Tracheophyta</taxon>
        <taxon>Spermatophyta</taxon>
        <taxon>Magnoliopsida</taxon>
        <taxon>eudicotyledons</taxon>
        <taxon>Gunneridae</taxon>
        <taxon>Pentapetalae</taxon>
        <taxon>asterids</taxon>
        <taxon>campanulids</taxon>
        <taxon>Asterales</taxon>
        <taxon>Asteraceae</taxon>
        <taxon>Asteroideae</taxon>
        <taxon>Anthemideae</taxon>
        <taxon>Anthemidinae</taxon>
        <taxon>Tanacetum</taxon>
    </lineage>
</organism>
<dbReference type="SUPFAM" id="SSF56672">
    <property type="entry name" value="DNA/RNA polymerases"/>
    <property type="match status" value="1"/>
</dbReference>
<dbReference type="GO" id="GO:0003964">
    <property type="term" value="F:RNA-directed DNA polymerase activity"/>
    <property type="evidence" value="ECO:0007669"/>
    <property type="project" value="UniProtKB-KW"/>
</dbReference>
<dbReference type="Pfam" id="PF00488">
    <property type="entry name" value="MutS_V"/>
    <property type="match status" value="2"/>
</dbReference>